<evidence type="ECO:0000256" key="9">
    <source>
        <dbReference type="ARBA" id="ARBA00023136"/>
    </source>
</evidence>
<dbReference type="InterPro" id="IPR003109">
    <property type="entry name" value="GoLoco_motif"/>
</dbReference>
<dbReference type="FunFam" id="1.25.40.10:FF:000043">
    <property type="entry name" value="G-protein-signaling modulator 2 isoform X1"/>
    <property type="match status" value="1"/>
</dbReference>
<comment type="similarity">
    <text evidence="3">Belongs to the GPSM family.</text>
</comment>
<keyword evidence="5" id="KW-0963">Cytoplasm</keyword>
<dbReference type="PROSITE" id="PS50005">
    <property type="entry name" value="TPR"/>
    <property type="match status" value="2"/>
</dbReference>
<dbReference type="OrthoDB" id="286233at2759"/>
<dbReference type="GO" id="GO:0000132">
    <property type="term" value="P:establishment of mitotic spindle orientation"/>
    <property type="evidence" value="ECO:0007669"/>
    <property type="project" value="TreeGrafter"/>
</dbReference>
<protein>
    <recommendedName>
        <fullName evidence="14">G-protein-signaling modulator 2</fullName>
    </recommendedName>
</protein>
<keyword evidence="8 10" id="KW-0802">TPR repeat</keyword>
<dbReference type="PANTHER" id="PTHR45954">
    <property type="entry name" value="LD33695P"/>
    <property type="match status" value="1"/>
</dbReference>
<feature type="compositionally biased region" description="Polar residues" evidence="11">
    <location>
        <begin position="602"/>
        <end position="615"/>
    </location>
</feature>
<evidence type="ECO:0000256" key="8">
    <source>
        <dbReference type="ARBA" id="ARBA00022803"/>
    </source>
</evidence>
<keyword evidence="6" id="KW-0597">Phosphoprotein</keyword>
<dbReference type="GO" id="GO:0005092">
    <property type="term" value="F:GDP-dissociation inhibitor activity"/>
    <property type="evidence" value="ECO:0007669"/>
    <property type="project" value="TreeGrafter"/>
</dbReference>
<dbReference type="InterPro" id="IPR011990">
    <property type="entry name" value="TPR-like_helical_dom_sf"/>
</dbReference>
<accession>X1Z5E4</accession>
<dbReference type="GO" id="GO:0001965">
    <property type="term" value="F:G-protein alpha-subunit binding"/>
    <property type="evidence" value="ECO:0007669"/>
    <property type="project" value="TreeGrafter"/>
</dbReference>
<dbReference type="AlphaFoldDB" id="X1Z5E4"/>
<reference evidence="13" key="2">
    <citation type="journal article" date="2013" name="Nature">
        <title>Insights into bilaterian evolution from three spiralian genomes.</title>
        <authorList>
            <person name="Simakov O."/>
            <person name="Marletaz F."/>
            <person name="Cho S.J."/>
            <person name="Edsinger-Gonzales E."/>
            <person name="Havlak P."/>
            <person name="Hellsten U."/>
            <person name="Kuo D.H."/>
            <person name="Larsson T."/>
            <person name="Lv J."/>
            <person name="Arendt D."/>
            <person name="Savage R."/>
            <person name="Osoegawa K."/>
            <person name="de Jong P."/>
            <person name="Grimwood J."/>
            <person name="Chapman J.A."/>
            <person name="Shapiro H."/>
            <person name="Aerts A."/>
            <person name="Otillar R.P."/>
            <person name="Terry A.Y."/>
            <person name="Boore J.L."/>
            <person name="Grigoriev I.V."/>
            <person name="Lindberg D.R."/>
            <person name="Seaver E.C."/>
            <person name="Weisblat D.A."/>
            <person name="Putnam N.H."/>
            <person name="Rokhsar D.S."/>
        </authorList>
    </citation>
    <scope>NUCLEOTIDE SEQUENCE</scope>
    <source>
        <strain evidence="13">I ESC-2004</strain>
    </source>
</reference>
<dbReference type="SUPFAM" id="SSF48452">
    <property type="entry name" value="TPR-like"/>
    <property type="match status" value="2"/>
</dbReference>
<dbReference type="Gene3D" id="1.25.40.10">
    <property type="entry name" value="Tetratricopeptide repeat domain"/>
    <property type="match status" value="3"/>
</dbReference>
<dbReference type="PANTHER" id="PTHR45954:SF1">
    <property type="entry name" value="LD33695P"/>
    <property type="match status" value="1"/>
</dbReference>
<evidence type="ECO:0000313" key="12">
    <source>
        <dbReference type="EnsemblMetazoa" id="CapteP149137"/>
    </source>
</evidence>
<evidence type="ECO:0000313" key="13">
    <source>
        <dbReference type="Proteomes" id="UP000014760"/>
    </source>
</evidence>
<dbReference type="SMART" id="SM00390">
    <property type="entry name" value="GoLoco"/>
    <property type="match status" value="4"/>
</dbReference>
<keyword evidence="7" id="KW-0677">Repeat</keyword>
<dbReference type="HOGENOM" id="CLU_012445_1_0_1"/>
<evidence type="ECO:0000256" key="5">
    <source>
        <dbReference type="ARBA" id="ARBA00022490"/>
    </source>
</evidence>
<evidence type="ECO:0000256" key="1">
    <source>
        <dbReference type="ARBA" id="ARBA00004236"/>
    </source>
</evidence>
<feature type="region of interest" description="Disordered" evidence="11">
    <location>
        <begin position="378"/>
        <end position="401"/>
    </location>
</feature>
<dbReference type="GO" id="GO:0005886">
    <property type="term" value="C:plasma membrane"/>
    <property type="evidence" value="ECO:0007669"/>
    <property type="project" value="UniProtKB-SubCell"/>
</dbReference>
<reference evidence="13" key="1">
    <citation type="submission" date="2012-12" db="EMBL/GenBank/DDBJ databases">
        <authorList>
            <person name="Hellsten U."/>
            <person name="Grimwood J."/>
            <person name="Chapman J.A."/>
            <person name="Shapiro H."/>
            <person name="Aerts A."/>
            <person name="Otillar R.P."/>
            <person name="Terry A.Y."/>
            <person name="Boore J.L."/>
            <person name="Simakov O."/>
            <person name="Marletaz F."/>
            <person name="Cho S.-J."/>
            <person name="Edsinger-Gonzales E."/>
            <person name="Havlak P."/>
            <person name="Kuo D.-H."/>
            <person name="Larsson T."/>
            <person name="Lv J."/>
            <person name="Arendt D."/>
            <person name="Savage R."/>
            <person name="Osoegawa K."/>
            <person name="de Jong P."/>
            <person name="Lindberg D.R."/>
            <person name="Seaver E.C."/>
            <person name="Weisblat D.A."/>
            <person name="Putnam N.H."/>
            <person name="Grigoriev I.V."/>
            <person name="Rokhsar D.S."/>
        </authorList>
    </citation>
    <scope>NUCLEOTIDE SEQUENCE</scope>
    <source>
        <strain evidence="13">I ESC-2004</strain>
    </source>
</reference>
<evidence type="ECO:0000256" key="7">
    <source>
        <dbReference type="ARBA" id="ARBA00022737"/>
    </source>
</evidence>
<dbReference type="PROSITE" id="PS50877">
    <property type="entry name" value="GOLOCO"/>
    <property type="match status" value="4"/>
</dbReference>
<keyword evidence="9" id="KW-0472">Membrane</keyword>
<dbReference type="GO" id="GO:0005938">
    <property type="term" value="C:cell cortex"/>
    <property type="evidence" value="ECO:0007669"/>
    <property type="project" value="TreeGrafter"/>
</dbReference>
<dbReference type="Pfam" id="PF13424">
    <property type="entry name" value="TPR_12"/>
    <property type="match status" value="2"/>
</dbReference>
<dbReference type="Proteomes" id="UP000014760">
    <property type="component" value="Unassembled WGS sequence"/>
</dbReference>
<dbReference type="EMBL" id="AMQN01000136">
    <property type="status" value="NOT_ANNOTATED_CDS"/>
    <property type="molecule type" value="Genomic_DNA"/>
</dbReference>
<feature type="region of interest" description="Disordered" evidence="11">
    <location>
        <begin position="455"/>
        <end position="476"/>
    </location>
</feature>
<keyword evidence="4" id="KW-1003">Cell membrane</keyword>
<proteinExistence type="inferred from homology"/>
<sequence>MEGSCMELALEGERMCKSGDCRLGVRFFEAAVQVGTDDLQTLSAIYSQMGNAYFYLQDYGKALEYHKHDLNLARTIGDRLGEAKASGNLGNTLKVLCKFDEAIVCCQRHLDISQELTDKIGMARALYNIGNVYHAKGKNAGMYANQDPGEFPPDVKESLEKAAQYYEQNLDLVRELGDRAAQGRSCGNLGNTNYLLGNFSLAITYHEERLTIAREFGDRSAERRAYSNLGNAHIFLGQFDVASNHYKRTLQIARQLGDRALEAQACYSLGNTYTLLRDYDTAIEYHLMHLRIAQELHDRVGEGRACWSLGNAHTSLGNHQLALQFAKRHLDISKEIGDSTGHLTAEMNLADLKGILGINGDSVPSDGSSVLTEGSMLSESSAGDEMDIGVKRPSQSASRRRSMENLNLMKLTPEKHQVENRIAEANGSVRPKHHRVQKAATVAGNLREKMLTSVLAKDRPSSASPQRGASVENHEEEDFLDLLSRFQSRRIDDQRCSFNEKENKASQANSAQAEEFLDMVAGIQGSRMNDQRAVLPEFPGLNNREAVIGQFINNRDENQPDDGFFEMLMRCQGSRIDDQRTELPTVQSAPTVPDQDLFNLVQKMQSSRMNEQRSAMPTKRSSSKKKDKKDKK</sequence>
<dbReference type="SMART" id="SM00028">
    <property type="entry name" value="TPR"/>
    <property type="match status" value="7"/>
</dbReference>
<dbReference type="Pfam" id="PF13176">
    <property type="entry name" value="TPR_7"/>
    <property type="match status" value="1"/>
</dbReference>
<comment type="subcellular location">
    <subcellularLocation>
        <location evidence="1">Cell membrane</location>
    </subcellularLocation>
    <subcellularLocation>
        <location evidence="2">Cytoplasm</location>
    </subcellularLocation>
</comment>
<evidence type="ECO:0008006" key="14">
    <source>
        <dbReference type="Google" id="ProtNLM"/>
    </source>
</evidence>
<evidence type="ECO:0000256" key="3">
    <source>
        <dbReference type="ARBA" id="ARBA00006600"/>
    </source>
</evidence>
<keyword evidence="13" id="KW-1185">Reference proteome</keyword>
<name>X1Z5E4_CAPTE</name>
<feature type="repeat" description="TPR" evidence="10">
    <location>
        <begin position="43"/>
        <end position="76"/>
    </location>
</feature>
<evidence type="ECO:0000256" key="10">
    <source>
        <dbReference type="PROSITE-ProRule" id="PRU00339"/>
    </source>
</evidence>
<reference evidence="12" key="3">
    <citation type="submission" date="2015-06" db="UniProtKB">
        <authorList>
            <consortium name="EnsemblMetazoa"/>
        </authorList>
    </citation>
    <scope>IDENTIFICATION</scope>
</reference>
<feature type="repeat" description="TPR" evidence="10">
    <location>
        <begin position="223"/>
        <end position="256"/>
    </location>
</feature>
<organism evidence="12 13">
    <name type="scientific">Capitella teleta</name>
    <name type="common">Polychaete worm</name>
    <dbReference type="NCBI Taxonomy" id="283909"/>
    <lineage>
        <taxon>Eukaryota</taxon>
        <taxon>Metazoa</taxon>
        <taxon>Spiralia</taxon>
        <taxon>Lophotrochozoa</taxon>
        <taxon>Annelida</taxon>
        <taxon>Polychaeta</taxon>
        <taxon>Sedentaria</taxon>
        <taxon>Scolecida</taxon>
        <taxon>Capitellidae</taxon>
        <taxon>Capitella</taxon>
    </lineage>
</organism>
<dbReference type="Pfam" id="PF02188">
    <property type="entry name" value="GoLoco"/>
    <property type="match status" value="4"/>
</dbReference>
<evidence type="ECO:0000256" key="2">
    <source>
        <dbReference type="ARBA" id="ARBA00004496"/>
    </source>
</evidence>
<dbReference type="EnsemblMetazoa" id="CapteT149137">
    <property type="protein sequence ID" value="CapteP149137"/>
    <property type="gene ID" value="CapteG149137"/>
</dbReference>
<dbReference type="InterPro" id="IPR052386">
    <property type="entry name" value="GPSM"/>
</dbReference>
<dbReference type="InterPro" id="IPR019734">
    <property type="entry name" value="TPR_rpt"/>
</dbReference>
<feature type="compositionally biased region" description="Basic residues" evidence="11">
    <location>
        <begin position="621"/>
        <end position="632"/>
    </location>
</feature>
<feature type="region of interest" description="Disordered" evidence="11">
    <location>
        <begin position="601"/>
        <end position="632"/>
    </location>
</feature>
<evidence type="ECO:0000256" key="4">
    <source>
        <dbReference type="ARBA" id="ARBA00022475"/>
    </source>
</evidence>
<dbReference type="OMA" id="NQSVLGH"/>
<evidence type="ECO:0000256" key="6">
    <source>
        <dbReference type="ARBA" id="ARBA00022553"/>
    </source>
</evidence>
<evidence type="ECO:0000256" key="11">
    <source>
        <dbReference type="SAM" id="MobiDB-lite"/>
    </source>
</evidence>